<feature type="transmembrane region" description="Helical" evidence="5">
    <location>
        <begin position="45"/>
        <end position="71"/>
    </location>
</feature>
<evidence type="ECO:0000256" key="5">
    <source>
        <dbReference type="SAM" id="Phobius"/>
    </source>
</evidence>
<dbReference type="PIRSF" id="PIRSF006060">
    <property type="entry name" value="AA_transporter"/>
    <property type="match status" value="1"/>
</dbReference>
<dbReference type="GO" id="GO:0016020">
    <property type="term" value="C:membrane"/>
    <property type="evidence" value="ECO:0007669"/>
    <property type="project" value="UniProtKB-SubCell"/>
</dbReference>
<evidence type="ECO:0000313" key="7">
    <source>
        <dbReference type="Proteomes" id="UP000298653"/>
    </source>
</evidence>
<feature type="transmembrane region" description="Helical" evidence="5">
    <location>
        <begin position="357"/>
        <end position="377"/>
    </location>
</feature>
<dbReference type="InterPro" id="IPR050598">
    <property type="entry name" value="AminoAcid_Transporter"/>
</dbReference>
<feature type="transmembrane region" description="Helical" evidence="5">
    <location>
        <begin position="285"/>
        <end position="310"/>
    </location>
</feature>
<evidence type="ECO:0000256" key="4">
    <source>
        <dbReference type="ARBA" id="ARBA00023136"/>
    </source>
</evidence>
<dbReference type="PANTHER" id="PTHR11785:SF512">
    <property type="entry name" value="SOBREMESA, ISOFORM B"/>
    <property type="match status" value="1"/>
</dbReference>
<gene>
    <name evidence="6" type="ORF">AR1Y2_0266</name>
</gene>
<feature type="transmembrane region" description="Helical" evidence="5">
    <location>
        <begin position="397"/>
        <end position="415"/>
    </location>
</feature>
<dbReference type="RefSeq" id="WP_137327358.1">
    <property type="nucleotide sequence ID" value="NZ_CP040058.1"/>
</dbReference>
<feature type="transmembrane region" description="Helical" evidence="5">
    <location>
        <begin position="92"/>
        <end position="118"/>
    </location>
</feature>
<dbReference type="KEGG" id="arf:AR1Y2_0266"/>
<dbReference type="Proteomes" id="UP000298653">
    <property type="component" value="Chromosome"/>
</dbReference>
<evidence type="ECO:0000256" key="3">
    <source>
        <dbReference type="ARBA" id="ARBA00022989"/>
    </source>
</evidence>
<accession>A0A4V1EFT7</accession>
<organism evidence="6 7">
    <name type="scientific">Anaerostipes rhamnosivorans</name>
    <dbReference type="NCBI Taxonomy" id="1229621"/>
    <lineage>
        <taxon>Bacteria</taxon>
        <taxon>Bacillati</taxon>
        <taxon>Bacillota</taxon>
        <taxon>Clostridia</taxon>
        <taxon>Lachnospirales</taxon>
        <taxon>Lachnospiraceae</taxon>
        <taxon>Anaerostipes</taxon>
    </lineage>
</organism>
<keyword evidence="7" id="KW-1185">Reference proteome</keyword>
<proteinExistence type="predicted"/>
<protein>
    <submittedName>
        <fullName evidence="6">Amino acid permease</fullName>
    </submittedName>
</protein>
<dbReference type="Gene3D" id="1.20.1740.10">
    <property type="entry name" value="Amino acid/polyamine transporter I"/>
    <property type="match status" value="1"/>
</dbReference>
<keyword evidence="2 5" id="KW-0812">Transmembrane</keyword>
<dbReference type="PANTHER" id="PTHR11785">
    <property type="entry name" value="AMINO ACID TRANSPORTER"/>
    <property type="match status" value="1"/>
</dbReference>
<comment type="subcellular location">
    <subcellularLocation>
        <location evidence="1">Membrane</location>
        <topology evidence="1">Multi-pass membrane protein</topology>
    </subcellularLocation>
</comment>
<feature type="transmembrane region" description="Helical" evidence="5">
    <location>
        <begin position="130"/>
        <end position="149"/>
    </location>
</feature>
<feature type="transmembrane region" description="Helical" evidence="5">
    <location>
        <begin position="331"/>
        <end position="351"/>
    </location>
</feature>
<evidence type="ECO:0000256" key="1">
    <source>
        <dbReference type="ARBA" id="ARBA00004141"/>
    </source>
</evidence>
<dbReference type="Pfam" id="PF13520">
    <property type="entry name" value="AA_permease_2"/>
    <property type="match status" value="1"/>
</dbReference>
<dbReference type="EMBL" id="CP040058">
    <property type="protein sequence ID" value="QCP33720.1"/>
    <property type="molecule type" value="Genomic_DNA"/>
</dbReference>
<feature type="transmembrane region" description="Helical" evidence="5">
    <location>
        <begin position="196"/>
        <end position="214"/>
    </location>
</feature>
<feature type="transmembrane region" description="Helical" evidence="5">
    <location>
        <begin position="12"/>
        <end position="33"/>
    </location>
</feature>
<keyword evidence="3 5" id="KW-1133">Transmembrane helix</keyword>
<feature type="transmembrane region" description="Helical" evidence="5">
    <location>
        <begin position="234"/>
        <end position="256"/>
    </location>
</feature>
<evidence type="ECO:0000256" key="2">
    <source>
        <dbReference type="ARBA" id="ARBA00022692"/>
    </source>
</evidence>
<sequence>MKNESNTQLKRSLGLSTVMLSVIGMVIGSGVFFKPQAVYTITGGAPGIGLLIWVFAGLITLFGGLTTAELAASIPKTGGLVSWVEKCFGQGLGYLLGWCESVVFWPANVGALGTIFSIQALKLIGVDSKFTIPFAIFMVFFLIVCNCLGANVGGMIGNVFTVAKLVPLAVIILMAFTSTQSSPENLTPFIHTGDSFIAIFATGMLTCMYAYDGWIHVGNAAGEMKNPKKDLPKAIVLGLSIVILVYAVINIGYLLVIPADQLANTATPAADVAAKLLGGNMGAKLITVGILIAVFGTLNSNIMMGMRIPYAMGVQNKLPFSKQFAYLHPKYATPVVSGIFLLAVTSVMIISGSYNSLTDMCMFVIWIFYTIAFYGVIKLRKDEPDLKRPYKTPCYPLVPILAILGGLFVVIITVFTQPVNALVGVGLTLLGLPIYLSRKDKFKDLSHLDEENEGTSDTD</sequence>
<reference evidence="6 7" key="1">
    <citation type="submission" date="2019-05" db="EMBL/GenBank/DDBJ databases">
        <title>Complete genome sequencing of Anaerostipes rhamnosivorans.</title>
        <authorList>
            <person name="Bui T.P.N."/>
            <person name="de Vos W.M."/>
        </authorList>
    </citation>
    <scope>NUCLEOTIDE SEQUENCE [LARGE SCALE GENOMIC DNA]</scope>
    <source>
        <strain evidence="6 7">1y2</strain>
    </source>
</reference>
<dbReference type="OrthoDB" id="178667at2"/>
<dbReference type="AlphaFoldDB" id="A0A4V1EFT7"/>
<name>A0A4V1EFT7_9FIRM</name>
<dbReference type="GO" id="GO:0015179">
    <property type="term" value="F:L-amino acid transmembrane transporter activity"/>
    <property type="evidence" value="ECO:0007669"/>
    <property type="project" value="TreeGrafter"/>
</dbReference>
<evidence type="ECO:0000313" key="6">
    <source>
        <dbReference type="EMBL" id="QCP33720.1"/>
    </source>
</evidence>
<dbReference type="InterPro" id="IPR002293">
    <property type="entry name" value="AA/rel_permease1"/>
</dbReference>
<feature type="transmembrane region" description="Helical" evidence="5">
    <location>
        <begin position="421"/>
        <end position="437"/>
    </location>
</feature>
<feature type="transmembrane region" description="Helical" evidence="5">
    <location>
        <begin position="156"/>
        <end position="176"/>
    </location>
</feature>
<keyword evidence="4 5" id="KW-0472">Membrane</keyword>